<feature type="non-terminal residue" evidence="1">
    <location>
        <position position="72"/>
    </location>
</feature>
<accession>A0A9W8L7U0</accession>
<dbReference type="EMBL" id="JANBUH010002069">
    <property type="protein sequence ID" value="KAJ2740985.1"/>
    <property type="molecule type" value="Genomic_DNA"/>
</dbReference>
<reference evidence="1" key="1">
    <citation type="submission" date="2022-07" db="EMBL/GenBank/DDBJ databases">
        <title>Phylogenomic reconstructions and comparative analyses of Kickxellomycotina fungi.</title>
        <authorList>
            <person name="Reynolds N.K."/>
            <person name="Stajich J.E."/>
            <person name="Barry K."/>
            <person name="Grigoriev I.V."/>
            <person name="Crous P."/>
            <person name="Smith M.E."/>
        </authorList>
    </citation>
    <scope>NUCLEOTIDE SEQUENCE</scope>
    <source>
        <strain evidence="1">BCRC 34297</strain>
    </source>
</reference>
<dbReference type="Proteomes" id="UP001140011">
    <property type="component" value="Unassembled WGS sequence"/>
</dbReference>
<dbReference type="AlphaFoldDB" id="A0A9W8L7U0"/>
<name>A0A9W8L7U0_9FUNG</name>
<protein>
    <submittedName>
        <fullName evidence="1">Structural maintenance of chromosomes protein 4</fullName>
    </submittedName>
</protein>
<evidence type="ECO:0000313" key="2">
    <source>
        <dbReference type="Proteomes" id="UP001140011"/>
    </source>
</evidence>
<organism evidence="1 2">
    <name type="scientific">Coemansia pectinata</name>
    <dbReference type="NCBI Taxonomy" id="1052879"/>
    <lineage>
        <taxon>Eukaryota</taxon>
        <taxon>Fungi</taxon>
        <taxon>Fungi incertae sedis</taxon>
        <taxon>Zoopagomycota</taxon>
        <taxon>Kickxellomycotina</taxon>
        <taxon>Kickxellomycetes</taxon>
        <taxon>Kickxellales</taxon>
        <taxon>Kickxellaceae</taxon>
        <taxon>Coemansia</taxon>
    </lineage>
</organism>
<comment type="caution">
    <text evidence="1">The sequence shown here is derived from an EMBL/GenBank/DDBJ whole genome shotgun (WGS) entry which is preliminary data.</text>
</comment>
<proteinExistence type="predicted"/>
<dbReference type="OrthoDB" id="5575062at2759"/>
<gene>
    <name evidence="1" type="primary">SMC4_3</name>
    <name evidence="1" type="ORF">GGI19_007013</name>
</gene>
<sequence>MSQHELGESLAVTTQDIDIEMLPAMAAPTASTVNGTGSGKAEVGKPRLIITQMVLENFKSYAGRQVIGPFHR</sequence>
<evidence type="ECO:0000313" key="1">
    <source>
        <dbReference type="EMBL" id="KAJ2740985.1"/>
    </source>
</evidence>
<keyword evidence="2" id="KW-1185">Reference proteome</keyword>